<evidence type="ECO:0000256" key="1">
    <source>
        <dbReference type="ARBA" id="ARBA00002889"/>
    </source>
</evidence>
<feature type="region of interest" description="Disordered" evidence="8">
    <location>
        <begin position="1"/>
        <end position="24"/>
    </location>
</feature>
<feature type="non-terminal residue" evidence="9">
    <location>
        <position position="228"/>
    </location>
</feature>
<dbReference type="GO" id="GO:1990904">
    <property type="term" value="C:ribonucleoprotein complex"/>
    <property type="evidence" value="ECO:0007669"/>
    <property type="project" value="UniProtKB-KW"/>
</dbReference>
<evidence type="ECO:0000256" key="4">
    <source>
        <dbReference type="ARBA" id="ARBA00011187"/>
    </source>
</evidence>
<evidence type="ECO:0000256" key="5">
    <source>
        <dbReference type="ARBA" id="ARBA00015522"/>
    </source>
</evidence>
<reference evidence="9" key="1">
    <citation type="submission" date="2018-07" db="EMBL/GenBank/DDBJ databases">
        <authorList>
            <person name="Quirk P.G."/>
            <person name="Krulwich T.A."/>
        </authorList>
    </citation>
    <scope>NUCLEOTIDE SEQUENCE</scope>
    <source>
        <strain evidence="9">96224</strain>
    </source>
</reference>
<evidence type="ECO:0000256" key="2">
    <source>
        <dbReference type="ARBA" id="ARBA00004604"/>
    </source>
</evidence>
<gene>
    <name evidence="9" type="ORF">BGT96224V2_LOCUS6626</name>
</gene>
<dbReference type="GO" id="GO:0005730">
    <property type="term" value="C:nucleolus"/>
    <property type="evidence" value="ECO:0007669"/>
    <property type="project" value="UniProtKB-SubCell"/>
</dbReference>
<evidence type="ECO:0000313" key="9">
    <source>
        <dbReference type="EMBL" id="SUZ13466.1"/>
    </source>
</evidence>
<comment type="subcellular location">
    <subcellularLocation>
        <location evidence="2">Nucleus</location>
        <location evidence="2">Nucleolus</location>
    </subcellularLocation>
</comment>
<proteinExistence type="inferred from homology"/>
<evidence type="ECO:0000256" key="6">
    <source>
        <dbReference type="ARBA" id="ARBA00023242"/>
    </source>
</evidence>
<comment type="function">
    <text evidence="1">Involved in the biogenesis of the 60S ribosomal subunit.</text>
</comment>
<comment type="subunit">
    <text evidence="4">Component of the pre-66S ribosomal particle.</text>
</comment>
<dbReference type="OrthoDB" id="285729at2759"/>
<dbReference type="EMBL" id="UIGY01000234">
    <property type="protein sequence ID" value="SUZ13466.1"/>
    <property type="molecule type" value="Genomic_DNA"/>
</dbReference>
<protein>
    <recommendedName>
        <fullName evidence="5">Nucleolar protein 16</fullName>
    </recommendedName>
</protein>
<dbReference type="AlphaFoldDB" id="A0A381LJY4"/>
<dbReference type="PANTHER" id="PTHR13243:SF1">
    <property type="entry name" value="NUCLEOLAR PROTEIN 16"/>
    <property type="match status" value="1"/>
</dbReference>
<keyword evidence="7" id="KW-0687">Ribonucleoprotein</keyword>
<sequence length="228" mass="25119">MGRELQKKKKRSSLPRVRSRRPAKKINPLGNAIIAANWDHDATLMQNYARLGLTARLNAATGGVEKCQAGPTTSTTQQRLAVANLRPNLLEPGEARVERDPATGKILRVIHAADGPPNPLCDPLGPDSEALGMGTHGERLEGCLSTAPSANPVLRLLEEQAGRGVTKTKRKQSAREQEWIGQLVAKYQDDYNKMARDRKLNPLQQTSSDIRRRVQKWKADSAPILEVI</sequence>
<dbReference type="PANTHER" id="PTHR13243">
    <property type="entry name" value="HSPC111 PROTEIN-RELATED"/>
    <property type="match status" value="1"/>
</dbReference>
<name>A0A381LJY4_BLUGR</name>
<organism evidence="9">
    <name type="scientific">Blumeria graminis f. sp. tritici 96224</name>
    <dbReference type="NCBI Taxonomy" id="1268274"/>
    <lineage>
        <taxon>Eukaryota</taxon>
        <taxon>Fungi</taxon>
        <taxon>Dikarya</taxon>
        <taxon>Ascomycota</taxon>
        <taxon>Pezizomycotina</taxon>
        <taxon>Leotiomycetes</taxon>
        <taxon>Erysiphales</taxon>
        <taxon>Erysiphaceae</taxon>
        <taxon>Blumeria</taxon>
    </lineage>
</organism>
<accession>A0A381LJY4</accession>
<evidence type="ECO:0000256" key="8">
    <source>
        <dbReference type="SAM" id="MobiDB-lite"/>
    </source>
</evidence>
<evidence type="ECO:0000256" key="3">
    <source>
        <dbReference type="ARBA" id="ARBA00008479"/>
    </source>
</evidence>
<dbReference type="Pfam" id="PF09420">
    <property type="entry name" value="Nop16"/>
    <property type="match status" value="1"/>
</dbReference>
<comment type="similarity">
    <text evidence="3">Belongs to the NOP16 family.</text>
</comment>
<evidence type="ECO:0000256" key="7">
    <source>
        <dbReference type="ARBA" id="ARBA00023274"/>
    </source>
</evidence>
<dbReference type="InterPro" id="IPR019002">
    <property type="entry name" value="Ribosome_biogenesis_Nop16"/>
</dbReference>
<dbReference type="GO" id="GO:0042273">
    <property type="term" value="P:ribosomal large subunit biogenesis"/>
    <property type="evidence" value="ECO:0007669"/>
    <property type="project" value="TreeGrafter"/>
</dbReference>
<keyword evidence="6" id="KW-0539">Nucleus</keyword>